<keyword evidence="3" id="KW-0479">Metal-binding</keyword>
<evidence type="ECO:0000313" key="6">
    <source>
        <dbReference type="EMBL" id="OGI69691.1"/>
    </source>
</evidence>
<dbReference type="GO" id="GO:0008033">
    <property type="term" value="P:tRNA processing"/>
    <property type="evidence" value="ECO:0007669"/>
    <property type="project" value="UniProtKB-KW"/>
</dbReference>
<dbReference type="GO" id="GO:0046872">
    <property type="term" value="F:metal ion binding"/>
    <property type="evidence" value="ECO:0007669"/>
    <property type="project" value="UniProtKB-KW"/>
</dbReference>
<dbReference type="Gene3D" id="3.55.10.10">
    <property type="entry name" value="Archease domain"/>
    <property type="match status" value="1"/>
</dbReference>
<name>A0A1F6VJ29_9BACT</name>
<organism evidence="6 7">
    <name type="scientific">Candidatus Nomurabacteria bacterium RIFCSPHIGHO2_01_FULL_42_16</name>
    <dbReference type="NCBI Taxonomy" id="1801743"/>
    <lineage>
        <taxon>Bacteria</taxon>
        <taxon>Candidatus Nomuraibacteriota</taxon>
    </lineage>
</organism>
<protein>
    <recommendedName>
        <fullName evidence="5">Archease domain-containing protein</fullName>
    </recommendedName>
</protein>
<dbReference type="PANTHER" id="PTHR12682:SF11">
    <property type="entry name" value="PROTEIN ARCHEASE"/>
    <property type="match status" value="1"/>
</dbReference>
<dbReference type="PANTHER" id="PTHR12682">
    <property type="entry name" value="ARCHEASE"/>
    <property type="match status" value="1"/>
</dbReference>
<dbReference type="InterPro" id="IPR002804">
    <property type="entry name" value="Archease"/>
</dbReference>
<proteinExistence type="inferred from homology"/>
<evidence type="ECO:0000313" key="7">
    <source>
        <dbReference type="Proteomes" id="UP000178059"/>
    </source>
</evidence>
<comment type="caution">
    <text evidence="6">The sequence shown here is derived from an EMBL/GenBank/DDBJ whole genome shotgun (WGS) entry which is preliminary data.</text>
</comment>
<evidence type="ECO:0000256" key="3">
    <source>
        <dbReference type="ARBA" id="ARBA00022723"/>
    </source>
</evidence>
<accession>A0A1F6VJ29</accession>
<feature type="domain" description="Archease" evidence="5">
    <location>
        <begin position="6"/>
        <end position="139"/>
    </location>
</feature>
<dbReference type="STRING" id="1801743.A2824_03170"/>
<reference evidence="6 7" key="1">
    <citation type="journal article" date="2016" name="Nat. Commun.">
        <title>Thousands of microbial genomes shed light on interconnected biogeochemical processes in an aquifer system.</title>
        <authorList>
            <person name="Anantharaman K."/>
            <person name="Brown C.T."/>
            <person name="Hug L.A."/>
            <person name="Sharon I."/>
            <person name="Castelle C.J."/>
            <person name="Probst A.J."/>
            <person name="Thomas B.C."/>
            <person name="Singh A."/>
            <person name="Wilkins M.J."/>
            <person name="Karaoz U."/>
            <person name="Brodie E.L."/>
            <person name="Williams K.H."/>
            <person name="Hubbard S.S."/>
            <person name="Banfield J.F."/>
        </authorList>
    </citation>
    <scope>NUCLEOTIDE SEQUENCE [LARGE SCALE GENOMIC DNA]</scope>
</reference>
<comment type="similarity">
    <text evidence="1">Belongs to the archease family.</text>
</comment>
<dbReference type="Proteomes" id="UP000178059">
    <property type="component" value="Unassembled WGS sequence"/>
</dbReference>
<keyword evidence="2" id="KW-0819">tRNA processing</keyword>
<dbReference type="AlphaFoldDB" id="A0A1F6VJ29"/>
<dbReference type="EMBL" id="MFTT01000021">
    <property type="protein sequence ID" value="OGI69691.1"/>
    <property type="molecule type" value="Genomic_DNA"/>
</dbReference>
<dbReference type="InterPro" id="IPR023572">
    <property type="entry name" value="Archease_dom"/>
</dbReference>
<dbReference type="SUPFAM" id="SSF69819">
    <property type="entry name" value="MTH1598-like"/>
    <property type="match status" value="1"/>
</dbReference>
<sequence>MGTMAYQVLGHTADLRMKISGKNMEELFLSGVSGIAEIIKPGACSDFKKDVEKEIKVDASDATVLLIQFLSKVLTYSHTEKAVFCEANFSKLTEIEIEAKIFGQKIDEFEEDIKAVTYHEAEVKKNEREEYETMIVFDI</sequence>
<evidence type="ECO:0000256" key="1">
    <source>
        <dbReference type="ARBA" id="ARBA00007963"/>
    </source>
</evidence>
<evidence type="ECO:0000256" key="2">
    <source>
        <dbReference type="ARBA" id="ARBA00022694"/>
    </source>
</evidence>
<evidence type="ECO:0000256" key="4">
    <source>
        <dbReference type="ARBA" id="ARBA00022837"/>
    </source>
</evidence>
<dbReference type="Pfam" id="PF01951">
    <property type="entry name" value="Archease"/>
    <property type="match status" value="1"/>
</dbReference>
<dbReference type="InterPro" id="IPR036820">
    <property type="entry name" value="Archease_dom_sf"/>
</dbReference>
<evidence type="ECO:0000259" key="5">
    <source>
        <dbReference type="Pfam" id="PF01951"/>
    </source>
</evidence>
<keyword evidence="4" id="KW-0106">Calcium</keyword>
<gene>
    <name evidence="6" type="ORF">A2824_03170</name>
</gene>